<protein>
    <submittedName>
        <fullName evidence="1">Uncharacterized protein</fullName>
    </submittedName>
</protein>
<organism evidence="1 2">
    <name type="scientific">Trichoderma harzianum CBS 226.95</name>
    <dbReference type="NCBI Taxonomy" id="983964"/>
    <lineage>
        <taxon>Eukaryota</taxon>
        <taxon>Fungi</taxon>
        <taxon>Dikarya</taxon>
        <taxon>Ascomycota</taxon>
        <taxon>Pezizomycotina</taxon>
        <taxon>Sordariomycetes</taxon>
        <taxon>Hypocreomycetidae</taxon>
        <taxon>Hypocreales</taxon>
        <taxon>Hypocreaceae</taxon>
        <taxon>Trichoderma</taxon>
    </lineage>
</organism>
<gene>
    <name evidence="1" type="ORF">M431DRAFT_415166</name>
</gene>
<sequence>MQRHVGPACLIHASAALPSLRRRHRWSEATSHTGQLAITAVGASRVARENVKIVAIWRFDGCRSRRKAQQVKPAPLLIATMHLYVLRFLHTTYLLMCWLRSYIFFPFSTCLPRMGSASALYHLAVRVEWTGRLFFLRCAGLRRRSAAHPYLTAFKDPSRSMYKQAVSRRRQKKRGITEVEVGERGDAIVFG</sequence>
<evidence type="ECO:0000313" key="2">
    <source>
        <dbReference type="Proteomes" id="UP000241690"/>
    </source>
</evidence>
<name>A0A2T4AG07_TRIHA</name>
<dbReference type="GeneID" id="36623534"/>
<dbReference type="EMBL" id="KZ679679">
    <property type="protein sequence ID" value="PTB55996.1"/>
    <property type="molecule type" value="Genomic_DNA"/>
</dbReference>
<proteinExistence type="predicted"/>
<keyword evidence="2" id="KW-1185">Reference proteome</keyword>
<evidence type="ECO:0000313" key="1">
    <source>
        <dbReference type="EMBL" id="PTB55996.1"/>
    </source>
</evidence>
<dbReference type="AlphaFoldDB" id="A0A2T4AG07"/>
<dbReference type="RefSeq" id="XP_024775673.1">
    <property type="nucleotide sequence ID" value="XM_024914968.1"/>
</dbReference>
<accession>A0A2T4AG07</accession>
<reference evidence="1 2" key="1">
    <citation type="submission" date="2016-07" db="EMBL/GenBank/DDBJ databases">
        <title>Multiple horizontal gene transfer events from other fungi enriched the ability of initially mycotrophic Trichoderma (Ascomycota) to feed on dead plant biomass.</title>
        <authorList>
            <consortium name="DOE Joint Genome Institute"/>
            <person name="Aerts A."/>
            <person name="Atanasova L."/>
            <person name="Chenthamara K."/>
            <person name="Zhang J."/>
            <person name="Grujic M."/>
            <person name="Henrissat B."/>
            <person name="Kuo A."/>
            <person name="Salamov A."/>
            <person name="Lipzen A."/>
            <person name="Labutti K."/>
            <person name="Barry K."/>
            <person name="Miao Y."/>
            <person name="Rahimi M.J."/>
            <person name="Shen Q."/>
            <person name="Grigoriev I.V."/>
            <person name="Kubicek C.P."/>
            <person name="Druzhinina I.S."/>
        </authorList>
    </citation>
    <scope>NUCLEOTIDE SEQUENCE [LARGE SCALE GENOMIC DNA]</scope>
    <source>
        <strain evidence="1 2">CBS 226.95</strain>
    </source>
</reference>
<dbReference type="Proteomes" id="UP000241690">
    <property type="component" value="Unassembled WGS sequence"/>
</dbReference>